<dbReference type="CDD" id="cd01734">
    <property type="entry name" value="YlxS_C"/>
    <property type="match status" value="1"/>
</dbReference>
<dbReference type="HAMAP" id="MF_01077">
    <property type="entry name" value="RimP"/>
    <property type="match status" value="1"/>
</dbReference>
<evidence type="ECO:0000313" key="6">
    <source>
        <dbReference type="EMBL" id="CUS37042.1"/>
    </source>
</evidence>
<keyword evidence="1 3" id="KW-0963">Cytoplasm</keyword>
<dbReference type="Gene3D" id="2.30.30.180">
    <property type="entry name" value="Ribosome maturation factor RimP, C-terminal domain"/>
    <property type="match status" value="1"/>
</dbReference>
<evidence type="ECO:0000256" key="1">
    <source>
        <dbReference type="ARBA" id="ARBA00022490"/>
    </source>
</evidence>
<comment type="subcellular location">
    <subcellularLocation>
        <location evidence="3">Cytoplasm</location>
    </subcellularLocation>
</comment>
<evidence type="ECO:0000256" key="2">
    <source>
        <dbReference type="ARBA" id="ARBA00022517"/>
    </source>
</evidence>
<name>A0A0S4LPM7_9BACT</name>
<dbReference type="GO" id="GO:0000028">
    <property type="term" value="P:ribosomal small subunit assembly"/>
    <property type="evidence" value="ECO:0007669"/>
    <property type="project" value="TreeGrafter"/>
</dbReference>
<dbReference type="InterPro" id="IPR036847">
    <property type="entry name" value="RimP_C_sf"/>
</dbReference>
<proteinExistence type="inferred from homology"/>
<dbReference type="FunFam" id="3.30.300.70:FF:000001">
    <property type="entry name" value="Ribosome maturation factor RimP"/>
    <property type="match status" value="1"/>
</dbReference>
<dbReference type="InterPro" id="IPR003728">
    <property type="entry name" value="Ribosome_maturation_RimP"/>
</dbReference>
<dbReference type="Proteomes" id="UP000198736">
    <property type="component" value="Unassembled WGS sequence"/>
</dbReference>
<evidence type="ECO:0000259" key="5">
    <source>
        <dbReference type="Pfam" id="PF17384"/>
    </source>
</evidence>
<dbReference type="SUPFAM" id="SSF74942">
    <property type="entry name" value="YhbC-like, C-terminal domain"/>
    <property type="match status" value="1"/>
</dbReference>
<dbReference type="Gene3D" id="3.30.300.70">
    <property type="entry name" value="RimP-like superfamily, N-terminal"/>
    <property type="match status" value="1"/>
</dbReference>
<keyword evidence="2 3" id="KW-0690">Ribosome biogenesis</keyword>
<dbReference type="EMBL" id="CZPZ01000023">
    <property type="protein sequence ID" value="CUS37042.1"/>
    <property type="molecule type" value="Genomic_DNA"/>
</dbReference>
<feature type="domain" description="Ribosome maturation factor RimP N-terminal" evidence="4">
    <location>
        <begin position="32"/>
        <end position="104"/>
    </location>
</feature>
<comment type="similarity">
    <text evidence="3">Belongs to the RimP family.</text>
</comment>
<evidence type="ECO:0000313" key="7">
    <source>
        <dbReference type="Proteomes" id="UP000198736"/>
    </source>
</evidence>
<protein>
    <recommendedName>
        <fullName evidence="3">Ribosome maturation factor RimP</fullName>
    </recommendedName>
</protein>
<comment type="function">
    <text evidence="3">Required for maturation of 30S ribosomal subunits.</text>
</comment>
<dbReference type="SUPFAM" id="SSF75420">
    <property type="entry name" value="YhbC-like, N-terminal domain"/>
    <property type="match status" value="1"/>
</dbReference>
<accession>A0A0S4LPM7</accession>
<reference evidence="7" key="1">
    <citation type="submission" date="2015-10" db="EMBL/GenBank/DDBJ databases">
        <authorList>
            <person name="Luecker S."/>
            <person name="Luecker S."/>
        </authorList>
    </citation>
    <scope>NUCLEOTIDE SEQUENCE [LARGE SCALE GENOMIC DNA]</scope>
</reference>
<dbReference type="Pfam" id="PF17384">
    <property type="entry name" value="DUF150_C"/>
    <property type="match status" value="1"/>
</dbReference>
<feature type="domain" description="Ribosome maturation factor RimP C-terminal" evidence="5">
    <location>
        <begin position="108"/>
        <end position="175"/>
    </location>
</feature>
<dbReference type="PANTHER" id="PTHR33867:SF1">
    <property type="entry name" value="RIBOSOME MATURATION FACTOR RIMP"/>
    <property type="match status" value="1"/>
</dbReference>
<dbReference type="InterPro" id="IPR035956">
    <property type="entry name" value="RimP_N_sf"/>
</dbReference>
<gene>
    <name evidence="6" type="primary">yhbC</name>
    <name evidence="3" type="synonym">rimP</name>
    <name evidence="6" type="ORF">COMA2_30047</name>
</gene>
<dbReference type="GO" id="GO:0006412">
    <property type="term" value="P:translation"/>
    <property type="evidence" value="ECO:0007669"/>
    <property type="project" value="TreeGrafter"/>
</dbReference>
<dbReference type="OrthoDB" id="9805006at2"/>
<evidence type="ECO:0000256" key="3">
    <source>
        <dbReference type="HAMAP-Rule" id="MF_01077"/>
    </source>
</evidence>
<dbReference type="InterPro" id="IPR028998">
    <property type="entry name" value="RimP_C"/>
</dbReference>
<evidence type="ECO:0000259" key="4">
    <source>
        <dbReference type="Pfam" id="PF02576"/>
    </source>
</evidence>
<dbReference type="PANTHER" id="PTHR33867">
    <property type="entry name" value="RIBOSOME MATURATION FACTOR RIMP"/>
    <property type="match status" value="1"/>
</dbReference>
<organism evidence="6 7">
    <name type="scientific">Candidatus Nitrospira nitrificans</name>
    <dbReference type="NCBI Taxonomy" id="1742973"/>
    <lineage>
        <taxon>Bacteria</taxon>
        <taxon>Pseudomonadati</taxon>
        <taxon>Nitrospirota</taxon>
        <taxon>Nitrospiria</taxon>
        <taxon>Nitrospirales</taxon>
        <taxon>Nitrospiraceae</taxon>
        <taxon>Nitrospira</taxon>
    </lineage>
</organism>
<keyword evidence="7" id="KW-1185">Reference proteome</keyword>
<dbReference type="Pfam" id="PF02576">
    <property type="entry name" value="RimP_N"/>
    <property type="match status" value="1"/>
</dbReference>
<sequence length="176" mass="19216">MPTFLFGYMSKGNGLSIPGRSPQPVADRLHEIISPILWTLGLELVDVVCVGKGPRSVVRVLIAKPDGVSITDCEQAHKALGPALDVADPFPHAYTLEVSSPGLDRPFKRSQDYQRAIGKEVSLKLRQPLEGQWKIAGRLMQVDEEAVVLTVVAARTSHTVKLSRDMIAEAKLVVKI</sequence>
<dbReference type="AlphaFoldDB" id="A0A0S4LPM7"/>
<dbReference type="STRING" id="1742973.COMA2_30047"/>
<dbReference type="GO" id="GO:0005829">
    <property type="term" value="C:cytosol"/>
    <property type="evidence" value="ECO:0007669"/>
    <property type="project" value="TreeGrafter"/>
</dbReference>
<dbReference type="InterPro" id="IPR028989">
    <property type="entry name" value="RimP_N"/>
</dbReference>